<name>A0A1H4CC45_9BACT</name>
<feature type="domain" description="Glycosyl transferase family 1" evidence="1">
    <location>
        <begin position="189"/>
        <end position="345"/>
    </location>
</feature>
<proteinExistence type="predicted"/>
<keyword evidence="4" id="KW-1185">Reference proteome</keyword>
<dbReference type="InterPro" id="IPR001296">
    <property type="entry name" value="Glyco_trans_1"/>
</dbReference>
<evidence type="ECO:0000313" key="3">
    <source>
        <dbReference type="EMBL" id="SEA57934.1"/>
    </source>
</evidence>
<dbReference type="Pfam" id="PF13439">
    <property type="entry name" value="Glyco_transf_4"/>
    <property type="match status" value="1"/>
</dbReference>
<dbReference type="CDD" id="cd03801">
    <property type="entry name" value="GT4_PimA-like"/>
    <property type="match status" value="1"/>
</dbReference>
<gene>
    <name evidence="3" type="ORF">SAMN05660909_02537</name>
</gene>
<dbReference type="RefSeq" id="WP_089762106.1">
    <property type="nucleotide sequence ID" value="NZ_BKAT01000007.1"/>
</dbReference>
<evidence type="ECO:0000259" key="1">
    <source>
        <dbReference type="Pfam" id="PF00534"/>
    </source>
</evidence>
<dbReference type="OrthoDB" id="7560678at2"/>
<dbReference type="Proteomes" id="UP000199656">
    <property type="component" value="Unassembled WGS sequence"/>
</dbReference>
<dbReference type="PANTHER" id="PTHR12526">
    <property type="entry name" value="GLYCOSYLTRANSFERASE"/>
    <property type="match status" value="1"/>
</dbReference>
<dbReference type="InterPro" id="IPR028098">
    <property type="entry name" value="Glyco_trans_4-like_N"/>
</dbReference>
<organism evidence="3 4">
    <name type="scientific">Chitinophaga terrae</name>
    <name type="common">ex Kim and Jung 2007</name>
    <dbReference type="NCBI Taxonomy" id="408074"/>
    <lineage>
        <taxon>Bacteria</taxon>
        <taxon>Pseudomonadati</taxon>
        <taxon>Bacteroidota</taxon>
        <taxon>Chitinophagia</taxon>
        <taxon>Chitinophagales</taxon>
        <taxon>Chitinophagaceae</taxon>
        <taxon>Chitinophaga</taxon>
    </lineage>
</organism>
<dbReference type="Pfam" id="PF00534">
    <property type="entry name" value="Glycos_transf_1"/>
    <property type="match status" value="1"/>
</dbReference>
<dbReference type="GO" id="GO:0016757">
    <property type="term" value="F:glycosyltransferase activity"/>
    <property type="evidence" value="ECO:0007669"/>
    <property type="project" value="InterPro"/>
</dbReference>
<dbReference type="AlphaFoldDB" id="A0A1H4CC45"/>
<protein>
    <submittedName>
        <fullName evidence="3">Glycosyltransferase involved in cell wall bisynthesis</fullName>
    </submittedName>
</protein>
<sequence length="375" mass="41898">MSAQRKIRVLETIRQGKIGGGESHVLDLVASLDKSNFEAVVLSFTDGPMIAALQAMNIPAHVIESEKAFDISVWLKVRQFIKEQQIDIVHVHGTRANTNVLWAARSLKLPVIYTIHGWSFHEGLKPLMKKARIAAEKFITRRAQVNICVSDANRMTGKEAFGQFKAIVIKNGVNLEKFDHQGEYPDLRVAYQIPAHHLVAGYIARMTLQKDPVTMIRGFAEVLKVFPDITLLVIGEGELKKVALETARELGIEENIRFDNFRKDIPAVLQAVDIYCLPSLWEGFPIGVLEAMAMGKAVVASDVDGTREAVQHEVNGLLIPASDPAALAEAIVRLCKDAIFRKRLQVGAINTVQRQYTITQMTRQIEAVYHQLYKQ</sequence>
<dbReference type="Gene3D" id="3.40.50.2000">
    <property type="entry name" value="Glycogen Phosphorylase B"/>
    <property type="match status" value="2"/>
</dbReference>
<keyword evidence="3" id="KW-0808">Transferase</keyword>
<evidence type="ECO:0000259" key="2">
    <source>
        <dbReference type="Pfam" id="PF13439"/>
    </source>
</evidence>
<reference evidence="4" key="1">
    <citation type="submission" date="2016-10" db="EMBL/GenBank/DDBJ databases">
        <authorList>
            <person name="Varghese N."/>
            <person name="Submissions S."/>
        </authorList>
    </citation>
    <scope>NUCLEOTIDE SEQUENCE [LARGE SCALE GENOMIC DNA]</scope>
    <source>
        <strain evidence="4">DSM 23920</strain>
    </source>
</reference>
<dbReference type="EMBL" id="FNRL01000010">
    <property type="protein sequence ID" value="SEA57934.1"/>
    <property type="molecule type" value="Genomic_DNA"/>
</dbReference>
<dbReference type="SUPFAM" id="SSF53756">
    <property type="entry name" value="UDP-Glycosyltransferase/glycogen phosphorylase"/>
    <property type="match status" value="1"/>
</dbReference>
<accession>A0A1H4CC45</accession>
<feature type="domain" description="Glycosyltransferase subfamily 4-like N-terminal" evidence="2">
    <location>
        <begin position="18"/>
        <end position="177"/>
    </location>
</feature>
<dbReference type="STRING" id="408074.SAMN05660909_02537"/>
<evidence type="ECO:0000313" key="4">
    <source>
        <dbReference type="Proteomes" id="UP000199656"/>
    </source>
</evidence>